<organism evidence="2 3">
    <name type="scientific">Paractinoplanes deccanensis</name>
    <dbReference type="NCBI Taxonomy" id="113561"/>
    <lineage>
        <taxon>Bacteria</taxon>
        <taxon>Bacillati</taxon>
        <taxon>Actinomycetota</taxon>
        <taxon>Actinomycetes</taxon>
        <taxon>Micromonosporales</taxon>
        <taxon>Micromonosporaceae</taxon>
        <taxon>Paractinoplanes</taxon>
    </lineage>
</organism>
<feature type="compositionally biased region" description="Low complexity" evidence="1">
    <location>
        <begin position="296"/>
        <end position="307"/>
    </location>
</feature>
<comment type="caution">
    <text evidence="2">The sequence shown here is derived from an EMBL/GenBank/DDBJ whole genome shotgun (WGS) entry which is preliminary data.</text>
</comment>
<dbReference type="EMBL" id="BOMI01000022">
    <property type="protein sequence ID" value="GID72872.1"/>
    <property type="molecule type" value="Genomic_DNA"/>
</dbReference>
<gene>
    <name evidence="2" type="ORF">Ade02nite_15130</name>
</gene>
<dbReference type="Proteomes" id="UP000609879">
    <property type="component" value="Unassembled WGS sequence"/>
</dbReference>
<keyword evidence="3" id="KW-1185">Reference proteome</keyword>
<proteinExistence type="predicted"/>
<evidence type="ECO:0000313" key="2">
    <source>
        <dbReference type="EMBL" id="GID72872.1"/>
    </source>
</evidence>
<sequence length="430" mass="44851">MATPDLVLGTPACRPATLPLNPFVSNRYHFGMLLGVADLDTEQGYHRGKGWLHNAWLHGPGAVWGLRAEVTPANNEVVVHPGLALDGNGRELHVGERLCVDFGRWYAERRPAGLDVTEEPDGSIRFTAHVRLCARPCLDRPVPSVSEPCEGSDLGTAYSRTVEQAQPELAGGPAPAVAAPPYPRLRQLAGQLEMTDQDVRDAAAAIDAAADRPAEILRALRRLAALDTVALEPEGGAGELYPVAGDGCVVLAQIEAHLVPDGDRWTVAADTTVDNAVRPAHVRTSALQELLFAQPAAPPQARTGAAPDGEPPRARDAGLTGSRLRILFTRPLLAATVTPGAFTVTVLRADGWNRVAVTGAEADEDGTAVTLTLRSAPRTRPIRVVAAGAGPTPILGADGLPLSGAEADRAAVPSGADAALLIGADGAPPE</sequence>
<feature type="region of interest" description="Disordered" evidence="1">
    <location>
        <begin position="296"/>
        <end position="317"/>
    </location>
</feature>
<reference evidence="2 3" key="1">
    <citation type="submission" date="2021-01" db="EMBL/GenBank/DDBJ databases">
        <title>Whole genome shotgun sequence of Actinoplanes deccanensis NBRC 13994.</title>
        <authorList>
            <person name="Komaki H."/>
            <person name="Tamura T."/>
        </authorList>
    </citation>
    <scope>NUCLEOTIDE SEQUENCE [LARGE SCALE GENOMIC DNA]</scope>
    <source>
        <strain evidence="2 3">NBRC 13994</strain>
    </source>
</reference>
<evidence type="ECO:0000313" key="3">
    <source>
        <dbReference type="Proteomes" id="UP000609879"/>
    </source>
</evidence>
<protein>
    <submittedName>
        <fullName evidence="2">Uncharacterized protein</fullName>
    </submittedName>
</protein>
<dbReference type="RefSeq" id="WP_203760819.1">
    <property type="nucleotide sequence ID" value="NZ_BAAABO010000006.1"/>
</dbReference>
<name>A0ABQ3XYQ7_9ACTN</name>
<evidence type="ECO:0000256" key="1">
    <source>
        <dbReference type="SAM" id="MobiDB-lite"/>
    </source>
</evidence>
<accession>A0ABQ3XYQ7</accession>